<comment type="caution">
    <text evidence="1">The sequence shown here is derived from an EMBL/GenBank/DDBJ whole genome shotgun (WGS) entry which is preliminary data.</text>
</comment>
<evidence type="ECO:0008006" key="3">
    <source>
        <dbReference type="Google" id="ProtNLM"/>
    </source>
</evidence>
<evidence type="ECO:0000313" key="1">
    <source>
        <dbReference type="EMBL" id="MBB6211864.1"/>
    </source>
</evidence>
<reference evidence="1 2" key="1">
    <citation type="submission" date="2020-08" db="EMBL/GenBank/DDBJ databases">
        <title>Genomic Encyclopedia of Type Strains, Phase IV (KMG-IV): sequencing the most valuable type-strain genomes for metagenomic binning, comparative biology and taxonomic classification.</title>
        <authorList>
            <person name="Goeker M."/>
        </authorList>
    </citation>
    <scope>NUCLEOTIDE SEQUENCE [LARGE SCALE GENOMIC DNA]</scope>
    <source>
        <strain evidence="1 2">DSM 11590</strain>
    </source>
</reference>
<dbReference type="RefSeq" id="WP_184265006.1">
    <property type="nucleotide sequence ID" value="NZ_JACIIX010000014.1"/>
</dbReference>
<name>A0A7X0DP01_NOVIT</name>
<organism evidence="1 2">
    <name type="scientific">Novispirillum itersonii</name>
    <name type="common">Aquaspirillum itersonii</name>
    <dbReference type="NCBI Taxonomy" id="189"/>
    <lineage>
        <taxon>Bacteria</taxon>
        <taxon>Pseudomonadati</taxon>
        <taxon>Pseudomonadota</taxon>
        <taxon>Alphaproteobacteria</taxon>
        <taxon>Rhodospirillales</taxon>
        <taxon>Novispirillaceae</taxon>
        <taxon>Novispirillum</taxon>
    </lineage>
</organism>
<proteinExistence type="predicted"/>
<protein>
    <recommendedName>
        <fullName evidence="3">DUF2066 domain-containing protein</fullName>
    </recommendedName>
</protein>
<accession>A0A7X0DP01</accession>
<dbReference type="Pfam" id="PF09839">
    <property type="entry name" value="DUF2066"/>
    <property type="match status" value="1"/>
</dbReference>
<gene>
    <name evidence="1" type="ORF">FHS48_003308</name>
</gene>
<keyword evidence="2" id="KW-1185">Reference proteome</keyword>
<evidence type="ECO:0000313" key="2">
    <source>
        <dbReference type="Proteomes" id="UP000544872"/>
    </source>
</evidence>
<dbReference type="InterPro" id="IPR018642">
    <property type="entry name" value="DUF2066"/>
</dbReference>
<dbReference type="Proteomes" id="UP000544872">
    <property type="component" value="Unassembled WGS sequence"/>
</dbReference>
<dbReference type="AlphaFoldDB" id="A0A7X0DP01"/>
<sequence length="434" mass="44560">MAPSRWFGDLKMGGMAFSGGNILQRSGIATPVAMSPRRMAALAGIFVAVSALSVAVDGPAAQAQTPALAASASASADLMGVYTITGVPVDATAGNAVQARERAVADGQKAAFRQLAARLSGPAARDSVSLPTDAELPSLVLGVAVETEKTSSVRYFGTISVSFFPDTAKKRLQAAGLPVFDTPARPMVVLPIFQAAPDAPPQLFDDRSPWKTVWSGRPRSGLTPLIVPSGDLSDSAALDATKALALDQAGLTTLMRRYHTEDAVVVKAVLTGDGANRRIDLSLARPGGQFQPLNGVPAPTSSSLTAALDAASDAIADWLDGQWRSQAGSAVSLVGSGSMSITVPLPGGLPDWLSVRQALSQQVVSSWTLQSLSSREAMISLTHRGAASDLVQAMAQNGLTLADDGTGHWVLSKGVPPAAGQSAAPGQPPTVVIQ</sequence>
<dbReference type="EMBL" id="JACIIX010000014">
    <property type="protein sequence ID" value="MBB6211864.1"/>
    <property type="molecule type" value="Genomic_DNA"/>
</dbReference>